<dbReference type="CDD" id="cd00093">
    <property type="entry name" value="HTH_XRE"/>
    <property type="match status" value="1"/>
</dbReference>
<feature type="domain" description="HTH cro/C1-type" evidence="1">
    <location>
        <begin position="21"/>
        <end position="75"/>
    </location>
</feature>
<dbReference type="SUPFAM" id="SSF47413">
    <property type="entry name" value="lambda repressor-like DNA-binding domains"/>
    <property type="match status" value="1"/>
</dbReference>
<dbReference type="Gene3D" id="1.10.260.40">
    <property type="entry name" value="lambda repressor-like DNA-binding domains"/>
    <property type="match status" value="1"/>
</dbReference>
<dbReference type="GO" id="GO:0003677">
    <property type="term" value="F:DNA binding"/>
    <property type="evidence" value="ECO:0007669"/>
    <property type="project" value="InterPro"/>
</dbReference>
<evidence type="ECO:0000259" key="1">
    <source>
        <dbReference type="PROSITE" id="PS50943"/>
    </source>
</evidence>
<proteinExistence type="predicted"/>
<reference evidence="2" key="1">
    <citation type="submission" date="2020-09" db="EMBL/GenBank/DDBJ databases">
        <title>Brevundimonas sp. LVF2 isolated from a puddle in Goettingen, Germany.</title>
        <authorList>
            <person name="Friedrich I."/>
            <person name="Klassen A."/>
            <person name="Hannes N."/>
            <person name="Schneider D."/>
            <person name="Hertel R."/>
            <person name="Daniel R."/>
        </authorList>
    </citation>
    <scope>NUCLEOTIDE SEQUENCE</scope>
    <source>
        <strain evidence="2">LVF2</strain>
    </source>
</reference>
<accession>A0A975GWX8</accession>
<dbReference type="EMBL" id="CP062222">
    <property type="protein sequence ID" value="QTC93072.1"/>
    <property type="molecule type" value="Genomic_DNA"/>
</dbReference>
<protein>
    <submittedName>
        <fullName evidence="2">Helix-turn-helix transcriptional regulator</fullName>
    </submittedName>
</protein>
<evidence type="ECO:0000313" key="2">
    <source>
        <dbReference type="EMBL" id="QTC93072.1"/>
    </source>
</evidence>
<keyword evidence="3" id="KW-1185">Reference proteome</keyword>
<sequence length="82" mass="9242">MGVVLEFPEVEPRYQSAGRRLKRWREERGVEIEALAAAIHASPDVIRRVEAGRSRLDSSQLEAATRALRLPIWALVSDTPAY</sequence>
<dbReference type="PROSITE" id="PS50943">
    <property type="entry name" value="HTH_CROC1"/>
    <property type="match status" value="1"/>
</dbReference>
<dbReference type="Proteomes" id="UP000663918">
    <property type="component" value="Chromosome"/>
</dbReference>
<gene>
    <name evidence="2" type="ORF">IFJ75_09630</name>
</gene>
<evidence type="ECO:0000313" key="3">
    <source>
        <dbReference type="Proteomes" id="UP000663918"/>
    </source>
</evidence>
<dbReference type="RefSeq" id="WP_207932348.1">
    <property type="nucleotide sequence ID" value="NZ_CP062222.1"/>
</dbReference>
<dbReference type="SMART" id="SM00530">
    <property type="entry name" value="HTH_XRE"/>
    <property type="match status" value="1"/>
</dbReference>
<organism evidence="2 3">
    <name type="scientific">Brevundimonas goettingensis</name>
    <dbReference type="NCBI Taxonomy" id="2774190"/>
    <lineage>
        <taxon>Bacteria</taxon>
        <taxon>Pseudomonadati</taxon>
        <taxon>Pseudomonadota</taxon>
        <taxon>Alphaproteobacteria</taxon>
        <taxon>Caulobacterales</taxon>
        <taxon>Caulobacteraceae</taxon>
        <taxon>Brevundimonas</taxon>
    </lineage>
</organism>
<dbReference type="Pfam" id="PF13560">
    <property type="entry name" value="HTH_31"/>
    <property type="match status" value="1"/>
</dbReference>
<dbReference type="KEGG" id="bgoe:IFJ75_09630"/>
<dbReference type="AlphaFoldDB" id="A0A975GWX8"/>
<dbReference type="InterPro" id="IPR010982">
    <property type="entry name" value="Lambda_DNA-bd_dom_sf"/>
</dbReference>
<name>A0A975GWX8_9CAUL</name>
<dbReference type="InterPro" id="IPR001387">
    <property type="entry name" value="Cro/C1-type_HTH"/>
</dbReference>